<reference evidence="2 3" key="1">
    <citation type="submission" date="2021-01" db="EMBL/GenBank/DDBJ databases">
        <title>Belnapia mucosa sp. nov. and Belnapia arida sp. nov., isolated from the Tabernas Desert (Almeria, Spain).</title>
        <authorList>
            <person name="Molina-Menor E."/>
            <person name="Vidal-Verdu A."/>
            <person name="Calonge A."/>
            <person name="Satari L."/>
            <person name="Pereto Magraner J."/>
            <person name="Porcar Miralles M."/>
        </authorList>
    </citation>
    <scope>NUCLEOTIDE SEQUENCE [LARGE SCALE GENOMIC DNA]</scope>
    <source>
        <strain evidence="2 3">T6</strain>
    </source>
</reference>
<dbReference type="PANTHER" id="PTHR34219">
    <property type="entry name" value="IRON-REGULATED INNER MEMBRANE PROTEIN-RELATED"/>
    <property type="match status" value="1"/>
</dbReference>
<feature type="transmembrane region" description="Helical" evidence="1">
    <location>
        <begin position="184"/>
        <end position="209"/>
    </location>
</feature>
<evidence type="ECO:0000313" key="2">
    <source>
        <dbReference type="EMBL" id="MBL6458379.1"/>
    </source>
</evidence>
<protein>
    <submittedName>
        <fullName evidence="2">PepSY domain-containing protein</fullName>
    </submittedName>
</protein>
<comment type="caution">
    <text evidence="2">The sequence shown here is derived from an EMBL/GenBank/DDBJ whole genome shotgun (WGS) entry which is preliminary data.</text>
</comment>
<feature type="transmembrane region" description="Helical" evidence="1">
    <location>
        <begin position="411"/>
        <end position="429"/>
    </location>
</feature>
<gene>
    <name evidence="2" type="ORF">JMJ55_23860</name>
</gene>
<keyword evidence="1" id="KW-0812">Transmembrane</keyword>
<feature type="transmembrane region" description="Helical" evidence="1">
    <location>
        <begin position="139"/>
        <end position="163"/>
    </location>
</feature>
<feature type="transmembrane region" description="Helical" evidence="1">
    <location>
        <begin position="441"/>
        <end position="459"/>
    </location>
</feature>
<dbReference type="Proteomes" id="UP000606490">
    <property type="component" value="Unassembled WGS sequence"/>
</dbReference>
<keyword evidence="3" id="KW-1185">Reference proteome</keyword>
<feature type="transmembrane region" description="Helical" evidence="1">
    <location>
        <begin position="471"/>
        <end position="491"/>
    </location>
</feature>
<sequence>MKHGFRQCMAWLHTWAGLIPGWILFAVFLTGTAAYYRGEISAWTRPDLRMEDNGPEAAMLGLRELQRIAPDATGWLIGLPTSSDPLLRLYWRPPGERRFRDGILDPATGRVAEAGRTMGGEFFYRFHFELHMPPIWGRWLVGLCAMSMLVAIISGIITHRRIFADFFTFRPGKAGHRSWLDAHNLLAVLALPYHLMITYTGLLTLMLMYMPWGMQLAYKGDQQAFIAEALSIAPPPRPARQAAPLTDLAPLVAEALRRWPETGVRRIGISFPGDANATIVLGRGDRHELAIRRRELVFSGTTGELRLATGNDAPAVQTVGVAYGLHFARFELPFLHVLFFLSGLAGTAMVGTGLVMWVAKRAPKATERRHFGLRLVETLNLGTIFGLPIAMLGFFWANRLLPGMLDHRPDWEIRIFFALWLGAYLHAALRPGRRGWAEQAGIAALLGLLLPAVNAATTRHHLGVALPAGDWLMAGMDLGFLGFGLAFALAARRLWQGADRPVATRQGGHLRERGI</sequence>
<feature type="transmembrane region" description="Helical" evidence="1">
    <location>
        <begin position="371"/>
        <end position="396"/>
    </location>
</feature>
<keyword evidence="1" id="KW-1133">Transmembrane helix</keyword>
<feature type="transmembrane region" description="Helical" evidence="1">
    <location>
        <begin position="334"/>
        <end position="359"/>
    </location>
</feature>
<keyword evidence="1" id="KW-0472">Membrane</keyword>
<name>A0ABS1V9M6_9PROT</name>
<dbReference type="EMBL" id="JAEUXJ010000014">
    <property type="protein sequence ID" value="MBL6458379.1"/>
    <property type="molecule type" value="Genomic_DNA"/>
</dbReference>
<accession>A0ABS1V9M6</accession>
<proteinExistence type="predicted"/>
<dbReference type="Pfam" id="PF03929">
    <property type="entry name" value="PepSY_TM"/>
    <property type="match status" value="1"/>
</dbReference>
<dbReference type="PANTHER" id="PTHR34219:SF4">
    <property type="entry name" value="PEPSY DOMAIN-CONTAINING PROTEIN"/>
    <property type="match status" value="1"/>
</dbReference>
<dbReference type="InterPro" id="IPR005625">
    <property type="entry name" value="PepSY-ass_TM"/>
</dbReference>
<evidence type="ECO:0000313" key="3">
    <source>
        <dbReference type="Proteomes" id="UP000606490"/>
    </source>
</evidence>
<dbReference type="RefSeq" id="WP_202828120.1">
    <property type="nucleotide sequence ID" value="NZ_JAEUXJ010000014.1"/>
</dbReference>
<feature type="transmembrane region" description="Helical" evidence="1">
    <location>
        <begin position="12"/>
        <end position="36"/>
    </location>
</feature>
<evidence type="ECO:0000256" key="1">
    <source>
        <dbReference type="SAM" id="Phobius"/>
    </source>
</evidence>
<organism evidence="2 3">
    <name type="scientific">Belnapia mucosa</name>
    <dbReference type="NCBI Taxonomy" id="2804532"/>
    <lineage>
        <taxon>Bacteria</taxon>
        <taxon>Pseudomonadati</taxon>
        <taxon>Pseudomonadota</taxon>
        <taxon>Alphaproteobacteria</taxon>
        <taxon>Acetobacterales</taxon>
        <taxon>Roseomonadaceae</taxon>
        <taxon>Belnapia</taxon>
    </lineage>
</organism>